<comment type="caution">
    <text evidence="5">The sequence shown here is derived from an EMBL/GenBank/DDBJ whole genome shotgun (WGS) entry which is preliminary data.</text>
</comment>
<name>A0A640VQ90_9RHOB</name>
<dbReference type="RefSeq" id="WP_159974291.1">
    <property type="nucleotide sequence ID" value="NZ_BLIV01000001.1"/>
</dbReference>
<feature type="binding site" evidence="3">
    <location>
        <position position="203"/>
    </location>
    <ligand>
        <name>a divalent metal cation</name>
        <dbReference type="ChEBI" id="CHEBI:60240"/>
    </ligand>
</feature>
<feature type="binding site" evidence="3">
    <location>
        <position position="15"/>
    </location>
    <ligand>
        <name>a divalent metal cation</name>
        <dbReference type="ChEBI" id="CHEBI:60240"/>
    </ligand>
</feature>
<keyword evidence="6" id="KW-1185">Reference proteome</keyword>
<evidence type="ECO:0000256" key="1">
    <source>
        <dbReference type="ARBA" id="ARBA00008853"/>
    </source>
</evidence>
<evidence type="ECO:0000259" key="4">
    <source>
        <dbReference type="Pfam" id="PF08450"/>
    </source>
</evidence>
<dbReference type="AlphaFoldDB" id="A0A640VQ90"/>
<dbReference type="Gene3D" id="2.120.10.30">
    <property type="entry name" value="TolB, C-terminal domain"/>
    <property type="match status" value="1"/>
</dbReference>
<evidence type="ECO:0000256" key="2">
    <source>
        <dbReference type="PIRSR" id="PIRSR605511-1"/>
    </source>
</evidence>
<dbReference type="InterPro" id="IPR005511">
    <property type="entry name" value="SMP-30"/>
</dbReference>
<dbReference type="PANTHER" id="PTHR10907">
    <property type="entry name" value="REGUCALCIN"/>
    <property type="match status" value="1"/>
</dbReference>
<feature type="active site" description="Proton donor/acceptor" evidence="2">
    <location>
        <position position="203"/>
    </location>
</feature>
<feature type="domain" description="SMP-30/Gluconolactonase/LRE-like region" evidence="4">
    <location>
        <begin position="13"/>
        <end position="263"/>
    </location>
</feature>
<dbReference type="Pfam" id="PF08450">
    <property type="entry name" value="SGL"/>
    <property type="match status" value="1"/>
</dbReference>
<keyword evidence="3" id="KW-0862">Zinc</keyword>
<proteinExistence type="inferred from homology"/>
<dbReference type="GO" id="GO:0004341">
    <property type="term" value="F:gluconolactonase activity"/>
    <property type="evidence" value="ECO:0007669"/>
    <property type="project" value="TreeGrafter"/>
</dbReference>
<keyword evidence="3" id="KW-0479">Metal-binding</keyword>
<comment type="cofactor">
    <cofactor evidence="3">
        <name>Zn(2+)</name>
        <dbReference type="ChEBI" id="CHEBI:29105"/>
    </cofactor>
    <text evidence="3">Binds 1 divalent metal cation per subunit.</text>
</comment>
<dbReference type="OrthoDB" id="2633250at2"/>
<evidence type="ECO:0000313" key="6">
    <source>
        <dbReference type="Proteomes" id="UP000436522"/>
    </source>
</evidence>
<dbReference type="EMBL" id="BLIV01000001">
    <property type="protein sequence ID" value="GFE48376.1"/>
    <property type="molecule type" value="Genomic_DNA"/>
</dbReference>
<organism evidence="5 6">
    <name type="scientific">Roseobacter cerasinus</name>
    <dbReference type="NCBI Taxonomy" id="2602289"/>
    <lineage>
        <taxon>Bacteria</taxon>
        <taxon>Pseudomonadati</taxon>
        <taxon>Pseudomonadota</taxon>
        <taxon>Alphaproteobacteria</taxon>
        <taxon>Rhodobacterales</taxon>
        <taxon>Roseobacteraceae</taxon>
        <taxon>Roseobacter</taxon>
    </lineage>
</organism>
<feature type="binding site" evidence="3">
    <location>
        <position position="99"/>
    </location>
    <ligand>
        <name>substrate</name>
    </ligand>
</feature>
<protein>
    <submittedName>
        <fullName evidence="5">Gluconolactonase</fullName>
    </submittedName>
</protein>
<feature type="binding site" evidence="3">
    <location>
        <position position="97"/>
    </location>
    <ligand>
        <name>substrate</name>
    </ligand>
</feature>
<dbReference type="GO" id="GO:0005509">
    <property type="term" value="F:calcium ion binding"/>
    <property type="evidence" value="ECO:0007669"/>
    <property type="project" value="TreeGrafter"/>
</dbReference>
<evidence type="ECO:0000256" key="3">
    <source>
        <dbReference type="PIRSR" id="PIRSR605511-2"/>
    </source>
</evidence>
<dbReference type="PRINTS" id="PR01790">
    <property type="entry name" value="SMP30FAMILY"/>
</dbReference>
<gene>
    <name evidence="5" type="ORF">So717_01290</name>
</gene>
<evidence type="ECO:0000313" key="5">
    <source>
        <dbReference type="EMBL" id="GFE48376.1"/>
    </source>
</evidence>
<dbReference type="Proteomes" id="UP000436522">
    <property type="component" value="Unassembled WGS sequence"/>
</dbReference>
<dbReference type="PANTHER" id="PTHR10907:SF47">
    <property type="entry name" value="REGUCALCIN"/>
    <property type="match status" value="1"/>
</dbReference>
<dbReference type="InterPro" id="IPR013658">
    <property type="entry name" value="SGL"/>
</dbReference>
<comment type="similarity">
    <text evidence="1">Belongs to the SMP-30/CGR1 family.</text>
</comment>
<feature type="binding site" evidence="3">
    <location>
        <position position="155"/>
    </location>
    <ligand>
        <name>a divalent metal cation</name>
        <dbReference type="ChEBI" id="CHEBI:60240"/>
    </ligand>
</feature>
<reference evidence="5 6" key="1">
    <citation type="submission" date="2019-12" db="EMBL/GenBank/DDBJ databases">
        <title>Roseobacter cerasinus sp. nov., isolated from seawater around aquaculture.</title>
        <authorList>
            <person name="Muramatsu S."/>
            <person name="Takabe Y."/>
            <person name="Mori K."/>
            <person name="Takaichi S."/>
            <person name="Hanada S."/>
        </authorList>
    </citation>
    <scope>NUCLEOTIDE SEQUENCE [LARGE SCALE GENOMIC DNA]</scope>
    <source>
        <strain evidence="5 6">AI77</strain>
    </source>
</reference>
<accession>A0A640VQ90</accession>
<dbReference type="InterPro" id="IPR011042">
    <property type="entry name" value="6-blade_b-propeller_TolB-like"/>
</dbReference>
<sequence>MTVELVYPAKNIVGESILWDAARQRLLWVDIVEKKIHALTPATGEYQSWPTPDFVTSIGLRKDGGAIVGLTRDVCLWDFGDQFQTLARVEPDQPDNRLNEGVVGPDGAFWVGTMQNNIAPDGSPKEMTADTGRLYRCTPDGQVTPLCDDLFGLTNTLVWTTGGGLITADTGANEIYRYTYDQDTRRLSDRRSIVSGFERGLPDGSTLDAEGYIWNCRVVGGGCLLRFDPEGHIHRVVDLPCSWPTSCTFGGENLDILYVTSARFTMEVDHLKRHPEEGGVFAIKPGMTGTAPCLFG</sequence>
<dbReference type="GO" id="GO:0019853">
    <property type="term" value="P:L-ascorbic acid biosynthetic process"/>
    <property type="evidence" value="ECO:0007669"/>
    <property type="project" value="TreeGrafter"/>
</dbReference>
<dbReference type="SUPFAM" id="SSF63829">
    <property type="entry name" value="Calcium-dependent phosphotriesterase"/>
    <property type="match status" value="1"/>
</dbReference>